<gene>
    <name evidence="4" type="ORF">GWO68_16005</name>
</gene>
<dbReference type="PANTHER" id="PTHR19328">
    <property type="entry name" value="HEDGEHOG-INTERACTING PROTEIN"/>
    <property type="match status" value="1"/>
</dbReference>
<accession>A0A6B2H5L7</accession>
<dbReference type="InterPro" id="IPR012938">
    <property type="entry name" value="Glc/Sorbosone_DH"/>
</dbReference>
<dbReference type="RefSeq" id="WP_162347489.1">
    <property type="nucleotide sequence ID" value="NZ_JAAEAA010000026.1"/>
</dbReference>
<dbReference type="InterPro" id="IPR011041">
    <property type="entry name" value="Quinoprot_gluc/sorb_DH_b-prop"/>
</dbReference>
<feature type="compositionally biased region" description="Low complexity" evidence="1">
    <location>
        <begin position="26"/>
        <end position="52"/>
    </location>
</feature>
<keyword evidence="5" id="KW-1185">Reference proteome</keyword>
<feature type="region of interest" description="Disordered" evidence="1">
    <location>
        <begin position="26"/>
        <end position="74"/>
    </location>
</feature>
<feature type="signal peptide" evidence="2">
    <location>
        <begin position="1"/>
        <end position="24"/>
    </location>
</feature>
<dbReference type="Proteomes" id="UP000478546">
    <property type="component" value="Unassembled WGS sequence"/>
</dbReference>
<dbReference type="AlphaFoldDB" id="A0A6B2H5L7"/>
<dbReference type="InterPro" id="IPR011042">
    <property type="entry name" value="6-blade_b-propeller_TolB-like"/>
</dbReference>
<dbReference type="EMBL" id="JAAEAA010000026">
    <property type="protein sequence ID" value="NDK57428.1"/>
    <property type="molecule type" value="Genomic_DNA"/>
</dbReference>
<keyword evidence="2" id="KW-0732">Signal</keyword>
<reference evidence="4 5" key="1">
    <citation type="submission" date="2020-01" db="EMBL/GenBank/DDBJ databases">
        <authorList>
            <person name="Kim M.K."/>
        </authorList>
    </citation>
    <scope>NUCLEOTIDE SEQUENCE [LARGE SCALE GENOMIC DNA]</scope>
    <source>
        <strain evidence="4 5">BT213</strain>
    </source>
</reference>
<evidence type="ECO:0000313" key="4">
    <source>
        <dbReference type="EMBL" id="NDK57428.1"/>
    </source>
</evidence>
<organism evidence="4 5">
    <name type="scientific">Pontibacter fetidus</name>
    <dbReference type="NCBI Taxonomy" id="2700082"/>
    <lineage>
        <taxon>Bacteria</taxon>
        <taxon>Pseudomonadati</taxon>
        <taxon>Bacteroidota</taxon>
        <taxon>Cytophagia</taxon>
        <taxon>Cytophagales</taxon>
        <taxon>Hymenobacteraceae</taxon>
        <taxon>Pontibacter</taxon>
    </lineage>
</organism>
<evidence type="ECO:0000313" key="5">
    <source>
        <dbReference type="Proteomes" id="UP000478546"/>
    </source>
</evidence>
<comment type="caution">
    <text evidence="4">The sequence shown here is derived from an EMBL/GenBank/DDBJ whole genome shotgun (WGS) entry which is preliminary data.</text>
</comment>
<dbReference type="Pfam" id="PF07995">
    <property type="entry name" value="GSDH"/>
    <property type="match status" value="1"/>
</dbReference>
<dbReference type="PROSITE" id="PS51257">
    <property type="entry name" value="PROKAR_LIPOPROTEIN"/>
    <property type="match status" value="1"/>
</dbReference>
<sequence>MKRTTLTMASAILLALAVTACNQAATTTENSTETETTTYTTAAPPSNPAAQTDCQPLETREPNSPEQKPTFPEQTRACGITSKAAFDVVVLAKNLEKPWAVEPLPNGDLLVTEKPGRLRIITAAGQVGQPITGVPKVDARGQGGLLDVALSPDFATDRTIFWSFSEPRGNGNATSVARGVLSKDNKSLAQVKVIFQAKPAYNGTMHYGSRLAFGPDGMLYVTLGERSDLEIRPQAQQMNSHMGKLIRITPDGKPAPDNPFLNQQGALPEIFTVGHRNVQAAAFDTDGKLWTVEMGPQGGDELNLIEKGKNYGWPLVTFGEEYSGKPVPNAVTTKEGYVDPVYYWDPVIAPSGAQFYTGNAFPAWKGNLFVGGMKDQQLVRLQIENGRVTGEEHLLKDRGQRVRDVRQGPDGALYIVTDQENGELWKIAPKQ</sequence>
<dbReference type="SUPFAM" id="SSF50952">
    <property type="entry name" value="Soluble quinoprotein glucose dehydrogenase"/>
    <property type="match status" value="1"/>
</dbReference>
<proteinExistence type="predicted"/>
<feature type="domain" description="Glucose/Sorbosone dehydrogenase" evidence="3">
    <location>
        <begin position="95"/>
        <end position="425"/>
    </location>
</feature>
<evidence type="ECO:0000259" key="3">
    <source>
        <dbReference type="Pfam" id="PF07995"/>
    </source>
</evidence>
<dbReference type="Gene3D" id="2.120.10.30">
    <property type="entry name" value="TolB, C-terminal domain"/>
    <property type="match status" value="1"/>
</dbReference>
<evidence type="ECO:0000256" key="1">
    <source>
        <dbReference type="SAM" id="MobiDB-lite"/>
    </source>
</evidence>
<dbReference type="PANTHER" id="PTHR19328:SF75">
    <property type="entry name" value="ALDOSE SUGAR DEHYDROGENASE YLII"/>
    <property type="match status" value="1"/>
</dbReference>
<name>A0A6B2H5L7_9BACT</name>
<feature type="chain" id="PRO_5025583046" evidence="2">
    <location>
        <begin position="25"/>
        <end position="431"/>
    </location>
</feature>
<evidence type="ECO:0000256" key="2">
    <source>
        <dbReference type="SAM" id="SignalP"/>
    </source>
</evidence>
<protein>
    <submittedName>
        <fullName evidence="4">PQQ-dependent sugar dehydrogenase</fullName>
    </submittedName>
</protein>